<evidence type="ECO:0000313" key="3">
    <source>
        <dbReference type="Proteomes" id="UP000193553"/>
    </source>
</evidence>
<dbReference type="RefSeq" id="WP_085358598.1">
    <property type="nucleotide sequence ID" value="NZ_NAFD01000175.1"/>
</dbReference>
<feature type="region of interest" description="Disordered" evidence="1">
    <location>
        <begin position="128"/>
        <end position="154"/>
    </location>
</feature>
<protein>
    <submittedName>
        <fullName evidence="2">Uncharacterized protein</fullName>
    </submittedName>
</protein>
<reference evidence="2 3" key="1">
    <citation type="submission" date="2017-03" db="EMBL/GenBank/DDBJ databases">
        <title>Whole genome sequences of fourteen strains of Bradyrhizobium canariense and one strain of Bradyrhizobium japonicum isolated from Lupinus (Papilionoideae: Genisteae) species in Algeria.</title>
        <authorList>
            <person name="Crovadore J."/>
            <person name="Chekireb D."/>
            <person name="Brachmann A."/>
            <person name="Chablais R."/>
            <person name="Cochard B."/>
            <person name="Lefort F."/>
        </authorList>
    </citation>
    <scope>NUCLEOTIDE SEQUENCE [LARGE SCALE GENOMIC DNA]</scope>
    <source>
        <strain evidence="2 3">UBMA195</strain>
    </source>
</reference>
<gene>
    <name evidence="2" type="ORF">BSZ18_38915</name>
</gene>
<comment type="caution">
    <text evidence="2">The sequence shown here is derived from an EMBL/GenBank/DDBJ whole genome shotgun (WGS) entry which is preliminary data.</text>
</comment>
<evidence type="ECO:0000313" key="2">
    <source>
        <dbReference type="EMBL" id="OSJ01776.1"/>
    </source>
</evidence>
<sequence length="154" mass="16618">MSDIFDDLIGGGADAPLGNATPAASTPVNVLVVPEKAPTGQSMHVEEMVYRRSANVPQVIFESVDPDTAEVTFDNSEEWRRAMHSLTPVSVEDALAWFSEHVGAVYEAHRTELAEAYFAAIETVGPARQAPGSSAVQARARMPHSTGRDRGQKR</sequence>
<organism evidence="2 3">
    <name type="scientific">Bradyrhizobium canariense</name>
    <dbReference type="NCBI Taxonomy" id="255045"/>
    <lineage>
        <taxon>Bacteria</taxon>
        <taxon>Pseudomonadati</taxon>
        <taxon>Pseudomonadota</taxon>
        <taxon>Alphaproteobacteria</taxon>
        <taxon>Hyphomicrobiales</taxon>
        <taxon>Nitrobacteraceae</taxon>
        <taxon>Bradyrhizobium</taxon>
    </lineage>
</organism>
<evidence type="ECO:0000256" key="1">
    <source>
        <dbReference type="SAM" id="MobiDB-lite"/>
    </source>
</evidence>
<dbReference type="AlphaFoldDB" id="A0A1X3GVG9"/>
<proteinExistence type="predicted"/>
<dbReference type="Proteomes" id="UP000193553">
    <property type="component" value="Unassembled WGS sequence"/>
</dbReference>
<name>A0A1X3GVG9_9BRAD</name>
<accession>A0A1X3GVG9</accession>
<dbReference type="EMBL" id="NAFI01000190">
    <property type="protein sequence ID" value="OSJ01776.1"/>
    <property type="molecule type" value="Genomic_DNA"/>
</dbReference>